<reference evidence="3 4" key="1">
    <citation type="submission" date="2020-03" db="EMBL/GenBank/DDBJ databases">
        <title>Genomic Encyclopedia of Type Strains, Phase IV (KMG-IV): sequencing the most valuable type-strain genomes for metagenomic binning, comparative biology and taxonomic classification.</title>
        <authorList>
            <person name="Goeker M."/>
        </authorList>
    </citation>
    <scope>NUCLEOTIDE SEQUENCE [LARGE SCALE GENOMIC DNA]</scope>
    <source>
        <strain evidence="3 4">DSM 19867</strain>
    </source>
</reference>
<comment type="caution">
    <text evidence="3">The sequence shown here is derived from an EMBL/GenBank/DDBJ whole genome shotgun (WGS) entry which is preliminary data.</text>
</comment>
<dbReference type="InterPro" id="IPR044996">
    <property type="entry name" value="COQ10-like"/>
</dbReference>
<sequence length="150" mass="17269">MPRHRESRILPYTADLMFQIVSDVEKYPEFLPWVTGLKIVRRVSDTVFDAEMRVGFAGLNERYISRVTLDPVAHTVDVVKTEGGPFRQLENRWRFTPTSESQCKVEFSIAFEFRSMLLNMVAGKAFEVVMGQMAGAFETRARKLSRKTIT</sequence>
<proteinExistence type="inferred from homology"/>
<dbReference type="InterPro" id="IPR005031">
    <property type="entry name" value="COQ10_START"/>
</dbReference>
<evidence type="ECO:0000313" key="4">
    <source>
        <dbReference type="Proteomes" id="UP000570514"/>
    </source>
</evidence>
<keyword evidence="4" id="KW-1185">Reference proteome</keyword>
<comment type="similarity">
    <text evidence="1">Belongs to the ribosome association toxin RatA family.</text>
</comment>
<dbReference type="Proteomes" id="UP000570514">
    <property type="component" value="Unassembled WGS sequence"/>
</dbReference>
<dbReference type="EMBL" id="JAASRM010000001">
    <property type="protein sequence ID" value="NIK89982.1"/>
    <property type="molecule type" value="Genomic_DNA"/>
</dbReference>
<evidence type="ECO:0000313" key="3">
    <source>
        <dbReference type="EMBL" id="NIK89982.1"/>
    </source>
</evidence>
<dbReference type="Pfam" id="PF03364">
    <property type="entry name" value="Polyketide_cyc"/>
    <property type="match status" value="1"/>
</dbReference>
<dbReference type="GO" id="GO:0045333">
    <property type="term" value="P:cellular respiration"/>
    <property type="evidence" value="ECO:0007669"/>
    <property type="project" value="InterPro"/>
</dbReference>
<feature type="domain" description="Coenzyme Q-binding protein COQ10 START" evidence="2">
    <location>
        <begin position="10"/>
        <end position="138"/>
    </location>
</feature>
<dbReference type="SUPFAM" id="SSF55961">
    <property type="entry name" value="Bet v1-like"/>
    <property type="match status" value="1"/>
</dbReference>
<gene>
    <name evidence="3" type="ORF">FHS83_003300</name>
</gene>
<dbReference type="PANTHER" id="PTHR12901:SF10">
    <property type="entry name" value="COENZYME Q-BINDING PROTEIN COQ10, MITOCHONDRIAL"/>
    <property type="match status" value="1"/>
</dbReference>
<organism evidence="3 4">
    <name type="scientific">Rhizomicrobium palustre</name>
    <dbReference type="NCBI Taxonomy" id="189966"/>
    <lineage>
        <taxon>Bacteria</taxon>
        <taxon>Pseudomonadati</taxon>
        <taxon>Pseudomonadota</taxon>
        <taxon>Alphaproteobacteria</taxon>
        <taxon>Micropepsales</taxon>
        <taxon>Micropepsaceae</taxon>
        <taxon>Rhizomicrobium</taxon>
    </lineage>
</organism>
<evidence type="ECO:0000256" key="1">
    <source>
        <dbReference type="ARBA" id="ARBA00008918"/>
    </source>
</evidence>
<dbReference type="InterPro" id="IPR023393">
    <property type="entry name" value="START-like_dom_sf"/>
</dbReference>
<protein>
    <submittedName>
        <fullName evidence="3">Coenzyme Q-binding protein COQ10</fullName>
    </submittedName>
</protein>
<dbReference type="GO" id="GO:0048039">
    <property type="term" value="F:ubiquinone binding"/>
    <property type="evidence" value="ECO:0007669"/>
    <property type="project" value="InterPro"/>
</dbReference>
<dbReference type="AlphaFoldDB" id="A0A846N451"/>
<dbReference type="RefSeq" id="WP_167084144.1">
    <property type="nucleotide sequence ID" value="NZ_BAAADC010000001.1"/>
</dbReference>
<evidence type="ECO:0000259" key="2">
    <source>
        <dbReference type="Pfam" id="PF03364"/>
    </source>
</evidence>
<accession>A0A846N451</accession>
<dbReference type="PANTHER" id="PTHR12901">
    <property type="entry name" value="SPERM PROTEIN HOMOLOG"/>
    <property type="match status" value="1"/>
</dbReference>
<name>A0A846N451_9PROT</name>
<dbReference type="Gene3D" id="3.30.530.20">
    <property type="match status" value="1"/>
</dbReference>
<dbReference type="CDD" id="cd07813">
    <property type="entry name" value="COQ10p_like"/>
    <property type="match status" value="1"/>
</dbReference>